<dbReference type="FunFam" id="3.80.10.10:FF:000111">
    <property type="entry name" value="LRR receptor-like serine/threonine-protein kinase ERECTA"/>
    <property type="match status" value="1"/>
</dbReference>
<evidence type="ECO:0000259" key="14">
    <source>
        <dbReference type="Pfam" id="PF23598"/>
    </source>
</evidence>
<feature type="chain" id="PRO_5019139027" evidence="12">
    <location>
        <begin position="26"/>
        <end position="1010"/>
    </location>
</feature>
<dbReference type="SUPFAM" id="SSF52058">
    <property type="entry name" value="L domain-like"/>
    <property type="match status" value="4"/>
</dbReference>
<dbReference type="InterPro" id="IPR055414">
    <property type="entry name" value="LRR_R13L4/SHOC2-like"/>
</dbReference>
<evidence type="ECO:0000256" key="4">
    <source>
        <dbReference type="ARBA" id="ARBA00022614"/>
    </source>
</evidence>
<keyword evidence="4" id="KW-0433">Leucine-rich repeat</keyword>
<comment type="caution">
    <text evidence="15">The sequence shown here is derived from an EMBL/GenBank/DDBJ whole genome shotgun (WGS) entry which is preliminary data.</text>
</comment>
<dbReference type="InterPro" id="IPR013210">
    <property type="entry name" value="LRR_N_plant-typ"/>
</dbReference>
<dbReference type="Pfam" id="PF00560">
    <property type="entry name" value="LRR_1"/>
    <property type="match status" value="6"/>
</dbReference>
<dbReference type="InterPro" id="IPR046956">
    <property type="entry name" value="RLP23-like"/>
</dbReference>
<evidence type="ECO:0000256" key="2">
    <source>
        <dbReference type="ARBA" id="ARBA00009592"/>
    </source>
</evidence>
<dbReference type="Pfam" id="PF13516">
    <property type="entry name" value="LRR_6"/>
    <property type="match status" value="1"/>
</dbReference>
<name>A0A438CIK5_VITVI</name>
<evidence type="ECO:0000256" key="5">
    <source>
        <dbReference type="ARBA" id="ARBA00022692"/>
    </source>
</evidence>
<dbReference type="InterPro" id="IPR003591">
    <property type="entry name" value="Leu-rich_rpt_typical-subtyp"/>
</dbReference>
<dbReference type="GO" id="GO:0005886">
    <property type="term" value="C:plasma membrane"/>
    <property type="evidence" value="ECO:0007669"/>
    <property type="project" value="UniProtKB-SubCell"/>
</dbReference>
<dbReference type="Proteomes" id="UP000288805">
    <property type="component" value="Unassembled WGS sequence"/>
</dbReference>
<organism evidence="15 16">
    <name type="scientific">Vitis vinifera</name>
    <name type="common">Grape</name>
    <dbReference type="NCBI Taxonomy" id="29760"/>
    <lineage>
        <taxon>Eukaryota</taxon>
        <taxon>Viridiplantae</taxon>
        <taxon>Streptophyta</taxon>
        <taxon>Embryophyta</taxon>
        <taxon>Tracheophyta</taxon>
        <taxon>Spermatophyta</taxon>
        <taxon>Magnoliopsida</taxon>
        <taxon>eudicotyledons</taxon>
        <taxon>Gunneridae</taxon>
        <taxon>Pentapetalae</taxon>
        <taxon>rosids</taxon>
        <taxon>Vitales</taxon>
        <taxon>Vitaceae</taxon>
        <taxon>Viteae</taxon>
        <taxon>Vitis</taxon>
    </lineage>
</organism>
<keyword evidence="5" id="KW-0812">Transmembrane</keyword>
<dbReference type="AlphaFoldDB" id="A0A438CIK5"/>
<dbReference type="SMART" id="SM00369">
    <property type="entry name" value="LRR_TYP"/>
    <property type="match status" value="14"/>
</dbReference>
<sequence>MAGRSFQHLLSFLMLLLLCAKPGLGNVTGCIERERQALLHFKRGLVDEFGLLSSWGDDNRDCCQWRGVQCSNQSGHIIMLHLQAPPSENPYEYQSLRGEISPSLLELDHLTHLDLSCNDFEGRHIPPFLGSLSRMQYLNLSHANFTQTVPTQLGNLSNLLSLDLSDNYYQLNSGNLEWLSRLSSLRHLDLSFVDLSEAIHWSQAINKLPSLIHLVLDDCFLPPIPPLTIPSLSHGNSSIPLVFLDLSLNHLTSSIYPWLLNFSTTLLHLDLSFNDLNGSIPEYAFGNMSSLEYLDLSWSQLDGEILNAIRDMSSLAYLDLSGNQLRGSIPDTVGKMVLLSHLDLSENQLRGSIPDTVGKMVLLSHLDLSNNQLQGSIPDTVGKMVLLSHLDISRNQLQGSIPDTVGKMVLLSHLDLSFNQLQGSIPDTVGNMVSLEKLYLSQNHLQGEIPKSLSNLCNLKKLELHRNNLSGQLAPDFVACANDTLVTLSLSTNQFSGSVPALFGFSSLRELHLDFNQLNGTLLESVGQLANLRSLDIASNSLQGTINEAHLFNLSQLSYLDLSSNSLTFNMSLEWVPPFQLLHLLLASCKLGPLFPSWLRTQNSLRELDISNSEISDVLPDWFLNVTISTVTTLSISNNRIKGTLPNLSSKIGPFSNINMSSSCFEGSIPQLPSDVRWLDLSNNKLSGSISLLCTVGTKLLLLDLSNNSLSGGLPNCWAQWESLVIRKIPEWIGGSLPNLIVLNLGSNRFSGVICPELCQLKNIQILDLSSNNILGVVPRCVGGFTAMTKKGSLVIAHNYSFTNDGSCSYFGCMPTNASYVDRALVKWKAREFDFKSTVGLVKSIDLSSNKLSGEIPEEVIDLVELVSLNLSRNNLTRLIPARIGQLKSLEVLDLSQNQLFGEIPASLVEISDLSVLDLSDNNLSGKIPQGTQLQSFNIDSYKGNLALCGLPLLKKCSEDKIKQDSPTHNIEDKIQQDGNDMWTATLVLAILAWLNANRCVLPSMIDLGM</sequence>
<evidence type="ECO:0000256" key="6">
    <source>
        <dbReference type="ARBA" id="ARBA00022729"/>
    </source>
</evidence>
<gene>
    <name evidence="15" type="primary">GSO2_15</name>
    <name evidence="15" type="ORF">CK203_107718</name>
</gene>
<keyword evidence="7" id="KW-0677">Repeat</keyword>
<keyword evidence="8" id="KW-1133">Transmembrane helix</keyword>
<evidence type="ECO:0000259" key="13">
    <source>
        <dbReference type="Pfam" id="PF08263"/>
    </source>
</evidence>
<dbReference type="Gene3D" id="3.80.10.10">
    <property type="entry name" value="Ribonuclease Inhibitor"/>
    <property type="match status" value="6"/>
</dbReference>
<feature type="domain" description="Leucine-rich repeat-containing N-terminal plant-type" evidence="13">
    <location>
        <begin position="33"/>
        <end position="71"/>
    </location>
</feature>
<evidence type="ECO:0000313" key="15">
    <source>
        <dbReference type="EMBL" id="RVW23032.1"/>
    </source>
</evidence>
<accession>A0A438CIK5</accession>
<keyword evidence="11" id="KW-0325">Glycoprotein</keyword>
<dbReference type="SMART" id="SM00365">
    <property type="entry name" value="LRR_SD22"/>
    <property type="match status" value="5"/>
</dbReference>
<feature type="signal peptide" evidence="12">
    <location>
        <begin position="1"/>
        <end position="25"/>
    </location>
</feature>
<evidence type="ECO:0000313" key="16">
    <source>
        <dbReference type="Proteomes" id="UP000288805"/>
    </source>
</evidence>
<evidence type="ECO:0000256" key="7">
    <source>
        <dbReference type="ARBA" id="ARBA00022737"/>
    </source>
</evidence>
<dbReference type="PANTHER" id="PTHR48063:SF101">
    <property type="entry name" value="LRR RECEPTOR-LIKE SERINE_THREONINE-PROTEIN KINASE FLS2"/>
    <property type="match status" value="1"/>
</dbReference>
<dbReference type="PANTHER" id="PTHR48063">
    <property type="entry name" value="LRR RECEPTOR-LIKE KINASE"/>
    <property type="match status" value="1"/>
</dbReference>
<dbReference type="PROSITE" id="PS51450">
    <property type="entry name" value="LRR"/>
    <property type="match status" value="1"/>
</dbReference>
<feature type="domain" description="Disease resistance R13L4/SHOC-2-like LRR" evidence="14">
    <location>
        <begin position="348"/>
        <end position="480"/>
    </location>
</feature>
<comment type="subcellular location">
    <subcellularLocation>
        <location evidence="1">Cell membrane</location>
        <topology evidence="1">Single-pass type I membrane protein</topology>
    </subcellularLocation>
</comment>
<dbReference type="EMBL" id="QGNW01002209">
    <property type="protein sequence ID" value="RVW23032.1"/>
    <property type="molecule type" value="Genomic_DNA"/>
</dbReference>
<dbReference type="GO" id="GO:0016301">
    <property type="term" value="F:kinase activity"/>
    <property type="evidence" value="ECO:0007669"/>
    <property type="project" value="UniProtKB-KW"/>
</dbReference>
<reference evidence="15 16" key="1">
    <citation type="journal article" date="2018" name="PLoS Genet.">
        <title>Population sequencing reveals clonal diversity and ancestral inbreeding in the grapevine cultivar Chardonnay.</title>
        <authorList>
            <person name="Roach M.J."/>
            <person name="Johnson D.L."/>
            <person name="Bohlmann J."/>
            <person name="van Vuuren H.J."/>
            <person name="Jones S.J."/>
            <person name="Pretorius I.S."/>
            <person name="Schmidt S.A."/>
            <person name="Borneman A.R."/>
        </authorList>
    </citation>
    <scope>NUCLEOTIDE SEQUENCE [LARGE SCALE GENOMIC DNA]</scope>
    <source>
        <strain evidence="16">cv. Chardonnay</strain>
        <tissue evidence="15">Leaf</tissue>
    </source>
</reference>
<keyword evidence="9" id="KW-0472">Membrane</keyword>
<dbReference type="Pfam" id="PF23598">
    <property type="entry name" value="LRR_14"/>
    <property type="match status" value="1"/>
</dbReference>
<evidence type="ECO:0000256" key="11">
    <source>
        <dbReference type="ARBA" id="ARBA00023180"/>
    </source>
</evidence>
<keyword evidence="10 15" id="KW-0675">Receptor</keyword>
<protein>
    <submittedName>
        <fullName evidence="15">LRR receptor-like serine/threonine-protein kinase GSO2</fullName>
    </submittedName>
</protein>
<dbReference type="FunFam" id="3.80.10.10:FF:001488">
    <property type="entry name" value="Receptor-like protein EIX1"/>
    <property type="match status" value="1"/>
</dbReference>
<keyword evidence="6 12" id="KW-0732">Signal</keyword>
<dbReference type="Pfam" id="PF13855">
    <property type="entry name" value="LRR_8"/>
    <property type="match status" value="3"/>
</dbReference>
<evidence type="ECO:0000256" key="1">
    <source>
        <dbReference type="ARBA" id="ARBA00004251"/>
    </source>
</evidence>
<keyword evidence="15" id="KW-0418">Kinase</keyword>
<evidence type="ECO:0000256" key="10">
    <source>
        <dbReference type="ARBA" id="ARBA00023170"/>
    </source>
</evidence>
<dbReference type="FunFam" id="3.80.10.10:FF:000095">
    <property type="entry name" value="LRR receptor-like serine/threonine-protein kinase GSO1"/>
    <property type="match status" value="1"/>
</dbReference>
<dbReference type="Pfam" id="PF08263">
    <property type="entry name" value="LRRNT_2"/>
    <property type="match status" value="1"/>
</dbReference>
<evidence type="ECO:0000256" key="8">
    <source>
        <dbReference type="ARBA" id="ARBA00022989"/>
    </source>
</evidence>
<dbReference type="PRINTS" id="PR00019">
    <property type="entry name" value="LEURICHRPT"/>
</dbReference>
<dbReference type="InterPro" id="IPR032675">
    <property type="entry name" value="LRR_dom_sf"/>
</dbReference>
<keyword evidence="15" id="KW-0808">Transferase</keyword>
<comment type="similarity">
    <text evidence="2">Belongs to the RLP family.</text>
</comment>
<dbReference type="InterPro" id="IPR001611">
    <property type="entry name" value="Leu-rich_rpt"/>
</dbReference>
<proteinExistence type="inferred from homology"/>
<evidence type="ECO:0000256" key="9">
    <source>
        <dbReference type="ARBA" id="ARBA00023136"/>
    </source>
</evidence>
<dbReference type="FunFam" id="3.80.10.10:FF:001347">
    <property type="entry name" value="LRR receptor-like serine/threonine-protein kinase GSO2"/>
    <property type="match status" value="1"/>
</dbReference>
<evidence type="ECO:0000256" key="3">
    <source>
        <dbReference type="ARBA" id="ARBA00022475"/>
    </source>
</evidence>
<evidence type="ECO:0000256" key="12">
    <source>
        <dbReference type="SAM" id="SignalP"/>
    </source>
</evidence>
<keyword evidence="3" id="KW-1003">Cell membrane</keyword>